<reference evidence="3 4" key="1">
    <citation type="submission" date="2014-02" db="EMBL/GenBank/DDBJ databases">
        <title>Single nucleus genome sequencing reveals high similarity among nuclei of an endomycorrhizal fungus.</title>
        <authorList>
            <person name="Lin K."/>
            <person name="Geurts R."/>
            <person name="Zhang Z."/>
            <person name="Limpens E."/>
            <person name="Saunders D.G."/>
            <person name="Mu D."/>
            <person name="Pang E."/>
            <person name="Cao H."/>
            <person name="Cha H."/>
            <person name="Lin T."/>
            <person name="Zhou Q."/>
            <person name="Shang Y."/>
            <person name="Li Y."/>
            <person name="Ivanov S."/>
            <person name="Sharma T."/>
            <person name="Velzen R.V."/>
            <person name="Ruijter N.D."/>
            <person name="Aanen D.K."/>
            <person name="Win J."/>
            <person name="Kamoun S."/>
            <person name="Bisseling T."/>
            <person name="Huang S."/>
        </authorList>
    </citation>
    <scope>NUCLEOTIDE SEQUENCE [LARGE SCALE GENOMIC DNA]</scope>
    <source>
        <strain evidence="4">DAOM197198w</strain>
    </source>
</reference>
<dbReference type="InterPro" id="IPR051481">
    <property type="entry name" value="BTB-POZ/Galectin-3-binding"/>
</dbReference>
<dbReference type="SUPFAM" id="SSF54695">
    <property type="entry name" value="POZ domain"/>
    <property type="match status" value="1"/>
</dbReference>
<dbReference type="SMART" id="SM00875">
    <property type="entry name" value="BACK"/>
    <property type="match status" value="1"/>
</dbReference>
<dbReference type="CDD" id="cd18186">
    <property type="entry name" value="BTB_POZ_ZBTB_KLHL-like"/>
    <property type="match status" value="1"/>
</dbReference>
<organism evidence="3 4">
    <name type="scientific">Rhizophagus irregularis (strain DAOM 197198w)</name>
    <name type="common">Glomus intraradices</name>
    <dbReference type="NCBI Taxonomy" id="1432141"/>
    <lineage>
        <taxon>Eukaryota</taxon>
        <taxon>Fungi</taxon>
        <taxon>Fungi incertae sedis</taxon>
        <taxon>Mucoromycota</taxon>
        <taxon>Glomeromycotina</taxon>
        <taxon>Glomeromycetes</taxon>
        <taxon>Glomerales</taxon>
        <taxon>Glomeraceae</taxon>
        <taxon>Rhizophagus</taxon>
    </lineage>
</organism>
<feature type="domain" description="TLDc" evidence="2">
    <location>
        <begin position="303"/>
        <end position="485"/>
    </location>
</feature>
<dbReference type="PANTHER" id="PTHR24410">
    <property type="entry name" value="HL07962P-RELATED"/>
    <property type="match status" value="1"/>
</dbReference>
<comment type="caution">
    <text evidence="3">The sequence shown here is derived from an EMBL/GenBank/DDBJ whole genome shotgun (WGS) entry which is preliminary data.</text>
</comment>
<dbReference type="InterPro" id="IPR011333">
    <property type="entry name" value="SKP1/BTB/POZ_sf"/>
</dbReference>
<evidence type="ECO:0000259" key="2">
    <source>
        <dbReference type="PROSITE" id="PS51886"/>
    </source>
</evidence>
<dbReference type="SMR" id="A0A015K6P4"/>
<dbReference type="PROSITE" id="PS50097">
    <property type="entry name" value="BTB"/>
    <property type="match status" value="1"/>
</dbReference>
<dbReference type="Pfam" id="PF07707">
    <property type="entry name" value="BACK"/>
    <property type="match status" value="1"/>
</dbReference>
<accession>A0A015K6P4</accession>
<dbReference type="PANTHER" id="PTHR24410:SF23">
    <property type="entry name" value="BTB DOMAIN-CONTAINING PROTEIN-RELATED"/>
    <property type="match status" value="1"/>
</dbReference>
<dbReference type="Gene3D" id="3.30.710.10">
    <property type="entry name" value="Potassium Channel Kv1.1, Chain A"/>
    <property type="match status" value="1"/>
</dbReference>
<evidence type="ECO:0008006" key="5">
    <source>
        <dbReference type="Google" id="ProtNLM"/>
    </source>
</evidence>
<dbReference type="InterPro" id="IPR006571">
    <property type="entry name" value="TLDc_dom"/>
</dbReference>
<dbReference type="InterPro" id="IPR011705">
    <property type="entry name" value="BACK"/>
</dbReference>
<protein>
    <recommendedName>
        <fullName evidence="5">Serine-enriched protein</fullName>
    </recommendedName>
</protein>
<name>A0A015K6P4_RHIIW</name>
<keyword evidence="4" id="KW-1185">Reference proteome</keyword>
<dbReference type="SMART" id="SM00225">
    <property type="entry name" value="BTB"/>
    <property type="match status" value="1"/>
</dbReference>
<dbReference type="Pfam" id="PF07534">
    <property type="entry name" value="TLD"/>
    <property type="match status" value="1"/>
</dbReference>
<evidence type="ECO:0000313" key="4">
    <source>
        <dbReference type="Proteomes" id="UP000022910"/>
    </source>
</evidence>
<dbReference type="InterPro" id="IPR000210">
    <property type="entry name" value="BTB/POZ_dom"/>
</dbReference>
<feature type="domain" description="BTB" evidence="1">
    <location>
        <begin position="27"/>
        <end position="100"/>
    </location>
</feature>
<dbReference type="Pfam" id="PF00651">
    <property type="entry name" value="BTB"/>
    <property type="match status" value="1"/>
</dbReference>
<sequence length="502" mass="58726">MALISHSGLSKDLSLVLNNADDFDDDFDVTIQVGENENMKEFKAHSVILRARSHYFKSAFKAKWTTKKDNIIKFCKPNITPTVFDMILKYIYTGELNLTEKSGEDIFELLIASDELLIEELFNYVQDYLVEKRSNWIQKNIGLVLSFAFKIGQSNKLQDNCLEFIFKDSESFINSESFLSLDKDTLHILLQRDELQIDEINLWDRLIKWGIEQTPGLGSENTDKSEWNDENYKALTKTLDQFFPLIRFMEISRTDFFDKVRPYKTIIPIHIYNEIEEFYYKDTLPKNLSSSVRIKFLEKIDSKIIDPKLANIISNWIDKKNPSIIRTENDSLYKFKLIYRGSHDGINNESFKRNCKGRVASLVLIKVKNTDKIFGGYSSIGFNSLGSRNDYLLNINGVRFYNSLDNFIFSFENSKDIKNMKSSHILIHKNAIITNCTNVAFCFGQNSLYMKDNELYANNKSGDYENNLNTNTIYNIEEIETFVVIKYRKFWRKLNLQKFIKF</sequence>
<dbReference type="EMBL" id="JEMT01012477">
    <property type="protein sequence ID" value="EXX75245.1"/>
    <property type="molecule type" value="Genomic_DNA"/>
</dbReference>
<gene>
    <name evidence="3" type="ORF">RirG_043370</name>
</gene>
<dbReference type="Gene3D" id="1.25.40.420">
    <property type="match status" value="1"/>
</dbReference>
<dbReference type="HOGENOM" id="CLU_021542_0_1_1"/>
<dbReference type="AlphaFoldDB" id="A0A015K6P4"/>
<proteinExistence type="predicted"/>
<dbReference type="Proteomes" id="UP000022910">
    <property type="component" value="Unassembled WGS sequence"/>
</dbReference>
<dbReference type="PROSITE" id="PS51886">
    <property type="entry name" value="TLDC"/>
    <property type="match status" value="1"/>
</dbReference>
<evidence type="ECO:0000259" key="1">
    <source>
        <dbReference type="PROSITE" id="PS50097"/>
    </source>
</evidence>
<evidence type="ECO:0000313" key="3">
    <source>
        <dbReference type="EMBL" id="EXX75245.1"/>
    </source>
</evidence>